<comment type="similarity">
    <text evidence="1">Belongs to the short-chain dehydrogenases/reductases (SDR) family.</text>
</comment>
<name>A0A344TTP7_9BACT</name>
<gene>
    <name evidence="3" type="ORF">DR864_29585</name>
</gene>
<dbReference type="Pfam" id="PF00106">
    <property type="entry name" value="adh_short"/>
    <property type="match status" value="1"/>
</dbReference>
<dbReference type="PANTHER" id="PTHR42901:SF1">
    <property type="entry name" value="ALCOHOL DEHYDROGENASE"/>
    <property type="match status" value="1"/>
</dbReference>
<dbReference type="AlphaFoldDB" id="A0A344TTP7"/>
<geneLocation type="plasmid" evidence="3 4">
    <name>unnamed6</name>
</geneLocation>
<keyword evidence="3" id="KW-0614">Plasmid</keyword>
<keyword evidence="2" id="KW-0560">Oxidoreductase</keyword>
<dbReference type="Gene3D" id="3.40.50.720">
    <property type="entry name" value="NAD(P)-binding Rossmann-like Domain"/>
    <property type="match status" value="1"/>
</dbReference>
<dbReference type="EMBL" id="CP030856">
    <property type="protein sequence ID" value="AXE22018.1"/>
    <property type="molecule type" value="Genomic_DNA"/>
</dbReference>
<reference evidence="3 4" key="1">
    <citation type="submission" date="2018-07" db="EMBL/GenBank/DDBJ databases">
        <title>Genome sequencing of Runella.</title>
        <authorList>
            <person name="Baek M.-G."/>
            <person name="Yi H."/>
        </authorList>
    </citation>
    <scope>NUCLEOTIDE SEQUENCE [LARGE SCALE GENOMIC DNA]</scope>
    <source>
        <strain evidence="3 4">HYN0085</strain>
        <plasmid evidence="3 4">unnamed6</plasmid>
    </source>
</reference>
<dbReference type="InterPro" id="IPR002347">
    <property type="entry name" value="SDR_fam"/>
</dbReference>
<evidence type="ECO:0000313" key="3">
    <source>
        <dbReference type="EMBL" id="AXE22018.1"/>
    </source>
</evidence>
<dbReference type="GO" id="GO:0016491">
    <property type="term" value="F:oxidoreductase activity"/>
    <property type="evidence" value="ECO:0007669"/>
    <property type="project" value="UniProtKB-KW"/>
</dbReference>
<evidence type="ECO:0008006" key="5">
    <source>
        <dbReference type="Google" id="ProtNLM"/>
    </source>
</evidence>
<protein>
    <recommendedName>
        <fullName evidence="5">SDR family NAD(P)-dependent oxidoreductase</fullName>
    </recommendedName>
</protein>
<accession>A0A344TTP7</accession>
<dbReference type="SUPFAM" id="SSF51735">
    <property type="entry name" value="NAD(P)-binding Rossmann-fold domains"/>
    <property type="match status" value="1"/>
</dbReference>
<organism evidence="3 4">
    <name type="scientific">Runella rosea</name>
    <dbReference type="NCBI Taxonomy" id="2259595"/>
    <lineage>
        <taxon>Bacteria</taxon>
        <taxon>Pseudomonadati</taxon>
        <taxon>Bacteroidota</taxon>
        <taxon>Cytophagia</taxon>
        <taxon>Cytophagales</taxon>
        <taxon>Spirosomataceae</taxon>
        <taxon>Runella</taxon>
    </lineage>
</organism>
<sequence length="209" mass="23961">MNNSTLIYALITRATGKIGESFARILAREGYSLVLVDTKSDLLQKACSTIQQEFPSTHTVCINKDLTPESASYELYKEIKNQNLTIELLINNEEIENLEQNPSLKHTNSFYGKDGIPTTNTFLKHPLTILFLKEMMAQNKGKIMHFISTINRARNIRFSTHNFDKPLIFSLIEVFQNTIQESLIELNILNSQKYSLSYTSLDDLDLRHN</sequence>
<evidence type="ECO:0000256" key="1">
    <source>
        <dbReference type="ARBA" id="ARBA00006484"/>
    </source>
</evidence>
<evidence type="ECO:0000256" key="2">
    <source>
        <dbReference type="ARBA" id="ARBA00023002"/>
    </source>
</evidence>
<evidence type="ECO:0000313" key="4">
    <source>
        <dbReference type="Proteomes" id="UP000251993"/>
    </source>
</evidence>
<dbReference type="OrthoDB" id="9808814at2"/>
<dbReference type="Proteomes" id="UP000251993">
    <property type="component" value="Plasmid unnamed6"/>
</dbReference>
<proteinExistence type="inferred from homology"/>
<dbReference type="InterPro" id="IPR036291">
    <property type="entry name" value="NAD(P)-bd_dom_sf"/>
</dbReference>
<dbReference type="PANTHER" id="PTHR42901">
    <property type="entry name" value="ALCOHOL DEHYDROGENASE"/>
    <property type="match status" value="1"/>
</dbReference>
<dbReference type="RefSeq" id="WP_114070758.1">
    <property type="nucleotide sequence ID" value="NZ_CP030856.1"/>
</dbReference>
<dbReference type="KEGG" id="run:DR864_29585"/>
<keyword evidence="4" id="KW-1185">Reference proteome</keyword>